<evidence type="ECO:0000313" key="3">
    <source>
        <dbReference type="Proteomes" id="UP001165396"/>
    </source>
</evidence>
<accession>A0ABT1Z052</accession>
<keyword evidence="1" id="KW-0812">Transmembrane</keyword>
<protein>
    <submittedName>
        <fullName evidence="2">Uncharacterized protein</fullName>
    </submittedName>
</protein>
<keyword evidence="3" id="KW-1185">Reference proteome</keyword>
<feature type="transmembrane region" description="Helical" evidence="1">
    <location>
        <begin position="40"/>
        <end position="59"/>
    </location>
</feature>
<gene>
    <name evidence="2" type="ORF">NTA49_08155</name>
</gene>
<comment type="caution">
    <text evidence="2">The sequence shown here is derived from an EMBL/GenBank/DDBJ whole genome shotgun (WGS) entry which is preliminary data.</text>
</comment>
<organism evidence="2 3">
    <name type="scientific">Pseudosulfitobacter koreensis</name>
    <dbReference type="NCBI Taxonomy" id="2968472"/>
    <lineage>
        <taxon>Bacteria</taxon>
        <taxon>Pseudomonadati</taxon>
        <taxon>Pseudomonadota</taxon>
        <taxon>Alphaproteobacteria</taxon>
        <taxon>Rhodobacterales</taxon>
        <taxon>Roseobacteraceae</taxon>
        <taxon>Pseudosulfitobacter</taxon>
    </lineage>
</organism>
<evidence type="ECO:0000313" key="2">
    <source>
        <dbReference type="EMBL" id="MCR8826508.1"/>
    </source>
</evidence>
<evidence type="ECO:0000256" key="1">
    <source>
        <dbReference type="SAM" id="Phobius"/>
    </source>
</evidence>
<dbReference type="Proteomes" id="UP001165396">
    <property type="component" value="Unassembled WGS sequence"/>
</dbReference>
<feature type="transmembrane region" description="Helical" evidence="1">
    <location>
        <begin position="6"/>
        <end position="28"/>
    </location>
</feature>
<reference evidence="2" key="1">
    <citation type="submission" date="2022-07" db="EMBL/GenBank/DDBJ databases">
        <title>Pseudosulfitobacter sp. strain AP-MA-4, whole genome sequence.</title>
        <authorList>
            <person name="Jiang Y."/>
        </authorList>
    </citation>
    <scope>NUCLEOTIDE SEQUENCE</scope>
    <source>
        <strain evidence="2">AP-MA-4</strain>
    </source>
</reference>
<proteinExistence type="predicted"/>
<keyword evidence="1" id="KW-0472">Membrane</keyword>
<name>A0ABT1Z052_9RHOB</name>
<sequence>MYLLAFIAAVVGLILGLAVCLVLQILRYGADDPPWRYDELLYEGVLVLCSVGTVVIVLLNEASVLSFATRVCIAALSLMGI</sequence>
<dbReference type="EMBL" id="JANKJG010000004">
    <property type="protein sequence ID" value="MCR8826508.1"/>
    <property type="molecule type" value="Genomic_DNA"/>
</dbReference>
<keyword evidence="1" id="KW-1133">Transmembrane helix</keyword>
<dbReference type="RefSeq" id="WP_258294209.1">
    <property type="nucleotide sequence ID" value="NZ_JANKJG010000004.1"/>
</dbReference>